<dbReference type="OrthoDB" id="5421041at2759"/>
<reference evidence="3 4" key="1">
    <citation type="journal article" date="2018" name="Front. Microbiol.">
        <title>Genome-Wide Analysis of Corynespora cassiicola Leaf Fall Disease Putative Effectors.</title>
        <authorList>
            <person name="Lopez D."/>
            <person name="Ribeiro S."/>
            <person name="Label P."/>
            <person name="Fumanal B."/>
            <person name="Venisse J.S."/>
            <person name="Kohler A."/>
            <person name="de Oliveira R.R."/>
            <person name="Labutti K."/>
            <person name="Lipzen A."/>
            <person name="Lail K."/>
            <person name="Bauer D."/>
            <person name="Ohm R.A."/>
            <person name="Barry K.W."/>
            <person name="Spatafora J."/>
            <person name="Grigoriev I.V."/>
            <person name="Martin F.M."/>
            <person name="Pujade-Renaud V."/>
        </authorList>
    </citation>
    <scope>NUCLEOTIDE SEQUENCE [LARGE SCALE GENOMIC DNA]</scope>
    <source>
        <strain evidence="3 4">Philippines</strain>
    </source>
</reference>
<feature type="compositionally biased region" description="Polar residues" evidence="2">
    <location>
        <begin position="525"/>
        <end position="534"/>
    </location>
</feature>
<dbReference type="STRING" id="1448308.A0A2T2N5I1"/>
<evidence type="ECO:0000313" key="3">
    <source>
        <dbReference type="EMBL" id="PSN60506.1"/>
    </source>
</evidence>
<evidence type="ECO:0000256" key="2">
    <source>
        <dbReference type="SAM" id="MobiDB-lite"/>
    </source>
</evidence>
<feature type="region of interest" description="Disordered" evidence="2">
    <location>
        <begin position="492"/>
        <end position="534"/>
    </location>
</feature>
<keyword evidence="1" id="KW-0175">Coiled coil</keyword>
<protein>
    <submittedName>
        <fullName evidence="3">Uncharacterized protein</fullName>
    </submittedName>
</protein>
<accession>A0A2T2N5I1</accession>
<dbReference type="SUPFAM" id="SSF57997">
    <property type="entry name" value="Tropomyosin"/>
    <property type="match status" value="1"/>
</dbReference>
<feature type="coiled-coil region" evidence="1">
    <location>
        <begin position="65"/>
        <end position="212"/>
    </location>
</feature>
<organism evidence="3 4">
    <name type="scientific">Corynespora cassiicola Philippines</name>
    <dbReference type="NCBI Taxonomy" id="1448308"/>
    <lineage>
        <taxon>Eukaryota</taxon>
        <taxon>Fungi</taxon>
        <taxon>Dikarya</taxon>
        <taxon>Ascomycota</taxon>
        <taxon>Pezizomycotina</taxon>
        <taxon>Dothideomycetes</taxon>
        <taxon>Pleosporomycetidae</taxon>
        <taxon>Pleosporales</taxon>
        <taxon>Corynesporascaceae</taxon>
        <taxon>Corynespora</taxon>
    </lineage>
</organism>
<dbReference type="Proteomes" id="UP000240883">
    <property type="component" value="Unassembled WGS sequence"/>
</dbReference>
<feature type="compositionally biased region" description="Polar residues" evidence="2">
    <location>
        <begin position="498"/>
        <end position="509"/>
    </location>
</feature>
<dbReference type="AlphaFoldDB" id="A0A2T2N5I1"/>
<name>A0A2T2N5I1_CORCC</name>
<gene>
    <name evidence="3" type="ORF">BS50DRAFT_625878</name>
</gene>
<dbReference type="EMBL" id="KZ678148">
    <property type="protein sequence ID" value="PSN60506.1"/>
    <property type="molecule type" value="Genomic_DNA"/>
</dbReference>
<keyword evidence="4" id="KW-1185">Reference proteome</keyword>
<sequence>MNAMNAEPKPGRTRTDSGIEAIGSVSETLANARNFCTAVSSFTSETGFQAINNLFEVIPQQEAVIRQRDENVQELNSKLSSQQNAHEIYSKKLLLEFEHRYDEWKEDKDELQSDIQELETTREEQDTEIKKLGQQLRDCEVKLADYEKEHTQMTKRLKEKDQQFVAIEARLQKSRDEANDCKKELKKSLDKVAALEKSLGDEENDHRILKEEATTVKERLKEFVQFSVKIKELDLPVVSAQLEALWVSAIKTIEKFFGGNLSEPLLQSDWSALHDNSVFKNQIPLPQSNSDIAKKMRVATIVGMFARLIDKFIFQPTYLSTEDSGLREVLRRQAMAEPKKERYTRGILLATLPKDQDEISKDVILYTVEDMLENVKVRVFLNPDALEAFKKALESLVAQFQEQWKTIQRGRQKLELSFSYSINIKHPWYVLDAPARIPEGVKRSGAHPFTGKAEDDTVVIPRVYLMGTGPQPDPITHGYVIGKAQLDAAAEEVRKDSSNGPFVQESSNRNRNRPARTITGDMTARRNNGSRFLD</sequence>
<evidence type="ECO:0000313" key="4">
    <source>
        <dbReference type="Proteomes" id="UP000240883"/>
    </source>
</evidence>
<evidence type="ECO:0000256" key="1">
    <source>
        <dbReference type="SAM" id="Coils"/>
    </source>
</evidence>
<proteinExistence type="predicted"/>